<dbReference type="InterPro" id="IPR050316">
    <property type="entry name" value="Tyrosinase/Hemocyanin"/>
</dbReference>
<evidence type="ECO:0000313" key="12">
    <source>
        <dbReference type="EMBL" id="PTQ31007.1"/>
    </source>
</evidence>
<protein>
    <recommendedName>
        <fullName evidence="9 10">Tyrosinase copper-binding domain-containing protein</fullName>
    </recommendedName>
</protein>
<dbReference type="Pfam" id="PF12143">
    <property type="entry name" value="PPO1_KFDV"/>
    <property type="match status" value="1"/>
</dbReference>
<dbReference type="Gramene" id="Mp5g16490.1">
    <property type="protein sequence ID" value="Mp5g16490.1.cds1"/>
    <property type="gene ID" value="Mp5g16490"/>
</dbReference>
<dbReference type="AlphaFoldDB" id="A0A2R6WAX7"/>
<name>A0A2R6WAX7_MARPO</name>
<evidence type="ECO:0000256" key="6">
    <source>
        <dbReference type="ARBA" id="ARBA00023008"/>
    </source>
</evidence>
<dbReference type="Gene3D" id="1.10.1280.10">
    <property type="entry name" value="Di-copper center containing domain from catechol oxidase"/>
    <property type="match status" value="1"/>
</dbReference>
<sequence length="628" mass="71943">MQFHWLATSMSSVKMGDSSSRQQGWGRISAMVLQTRRRLKWASYLCSTVLALQYLMQSAEAEPVLGTSLFRQCRPVALANNKTEDCCLPEPEREPIMFKFPEVKKMLVRRPAHELANDVEYVNKYNLAYKRMKELPRDDPRSFLRQWHVHCAFCVEAFLSRYLNGTPTPYSLQLHYSWTFLPWHRMMLYYHERILGSLINDPEFTLPFWNWDNQLDAGAAQMPQMFVPYNPPNPAIENFYLYEGAIRDQNHYPPRVMTLNFKPAEDKAGIIPTPEEIRDANLCMVWNMVVNKVSAEEYLGVKYNTSADLSAAGNANASAESGGSEILHNTAHEWVGNLNNPAFPDNEDMGVFTYSGRDPLFYSHHGNVDRLWDVWQTLPDGVTVDGTRTRKEFDDVDFLETEFTFFDENKDMVRMKVKDTLSNAKLGIMYQDMSEADSLWINHKPKASKPSFRASEQTQMSSTPDDYPEVVANANNTIGSTPVCFKLHRRAPTKADLKGTQVKHIGELSEGVVMEKVKIPEMMYVRFDVYVDFPSANLDSDMDQSDYVGTFTHLPSGVASMESVTSQIPVANENLYRELNVRFTTGLALRRLGIEDYSTDITVTIVPRFRDHDANRTITFSNLKQEFL</sequence>
<evidence type="ECO:0000313" key="13">
    <source>
        <dbReference type="Proteomes" id="UP000244005"/>
    </source>
</evidence>
<dbReference type="OrthoDB" id="6132182at2759"/>
<keyword evidence="5" id="KW-0560">Oxidoreductase</keyword>
<dbReference type="EMBL" id="KZ772789">
    <property type="protein sequence ID" value="PTQ31007.1"/>
    <property type="molecule type" value="Genomic_DNA"/>
</dbReference>
<comment type="similarity">
    <text evidence="2">Belongs to the tyrosinase family.</text>
</comment>
<reference evidence="13" key="1">
    <citation type="journal article" date="2017" name="Cell">
        <title>Insights into land plant evolution garnered from the Marchantia polymorpha genome.</title>
        <authorList>
            <person name="Bowman J.L."/>
            <person name="Kohchi T."/>
            <person name="Yamato K.T."/>
            <person name="Jenkins J."/>
            <person name="Shu S."/>
            <person name="Ishizaki K."/>
            <person name="Yamaoka S."/>
            <person name="Nishihama R."/>
            <person name="Nakamura Y."/>
            <person name="Berger F."/>
            <person name="Adam C."/>
            <person name="Aki S.S."/>
            <person name="Althoff F."/>
            <person name="Araki T."/>
            <person name="Arteaga-Vazquez M.A."/>
            <person name="Balasubrmanian S."/>
            <person name="Barry K."/>
            <person name="Bauer D."/>
            <person name="Boehm C.R."/>
            <person name="Briginshaw L."/>
            <person name="Caballero-Perez J."/>
            <person name="Catarino B."/>
            <person name="Chen F."/>
            <person name="Chiyoda S."/>
            <person name="Chovatia M."/>
            <person name="Davies K.M."/>
            <person name="Delmans M."/>
            <person name="Demura T."/>
            <person name="Dierschke T."/>
            <person name="Dolan L."/>
            <person name="Dorantes-Acosta A.E."/>
            <person name="Eklund D.M."/>
            <person name="Florent S.N."/>
            <person name="Flores-Sandoval E."/>
            <person name="Fujiyama A."/>
            <person name="Fukuzawa H."/>
            <person name="Galik B."/>
            <person name="Grimanelli D."/>
            <person name="Grimwood J."/>
            <person name="Grossniklaus U."/>
            <person name="Hamada T."/>
            <person name="Haseloff J."/>
            <person name="Hetherington A.J."/>
            <person name="Higo A."/>
            <person name="Hirakawa Y."/>
            <person name="Hundley H.N."/>
            <person name="Ikeda Y."/>
            <person name="Inoue K."/>
            <person name="Inoue S.I."/>
            <person name="Ishida S."/>
            <person name="Jia Q."/>
            <person name="Kakita M."/>
            <person name="Kanazawa T."/>
            <person name="Kawai Y."/>
            <person name="Kawashima T."/>
            <person name="Kennedy M."/>
            <person name="Kinose K."/>
            <person name="Kinoshita T."/>
            <person name="Kohara Y."/>
            <person name="Koide E."/>
            <person name="Komatsu K."/>
            <person name="Kopischke S."/>
            <person name="Kubo M."/>
            <person name="Kyozuka J."/>
            <person name="Lagercrantz U."/>
            <person name="Lin S.S."/>
            <person name="Lindquist E."/>
            <person name="Lipzen A.M."/>
            <person name="Lu C.W."/>
            <person name="De Luna E."/>
            <person name="Martienssen R.A."/>
            <person name="Minamino N."/>
            <person name="Mizutani M."/>
            <person name="Mizutani M."/>
            <person name="Mochizuki N."/>
            <person name="Monte I."/>
            <person name="Mosher R."/>
            <person name="Nagasaki H."/>
            <person name="Nakagami H."/>
            <person name="Naramoto S."/>
            <person name="Nishitani K."/>
            <person name="Ohtani M."/>
            <person name="Okamoto T."/>
            <person name="Okumura M."/>
            <person name="Phillips J."/>
            <person name="Pollak B."/>
            <person name="Reinders A."/>
            <person name="Rovekamp M."/>
            <person name="Sano R."/>
            <person name="Sawa S."/>
            <person name="Schmid M.W."/>
            <person name="Shirakawa M."/>
            <person name="Solano R."/>
            <person name="Spunde A."/>
            <person name="Suetsugu N."/>
            <person name="Sugano S."/>
            <person name="Sugiyama A."/>
            <person name="Sun R."/>
            <person name="Suzuki Y."/>
            <person name="Takenaka M."/>
            <person name="Takezawa D."/>
            <person name="Tomogane H."/>
            <person name="Tsuzuki M."/>
            <person name="Ueda T."/>
            <person name="Umeda M."/>
            <person name="Ward J.M."/>
            <person name="Watanabe Y."/>
            <person name="Yazaki K."/>
            <person name="Yokoyama R."/>
            <person name="Yoshitake Y."/>
            <person name="Yotsui I."/>
            <person name="Zachgo S."/>
            <person name="Schmutz J."/>
        </authorList>
    </citation>
    <scope>NUCLEOTIDE SEQUENCE [LARGE SCALE GENOMIC DNA]</scope>
    <source>
        <strain evidence="13">Tak-1</strain>
    </source>
</reference>
<evidence type="ECO:0000256" key="7">
    <source>
        <dbReference type="ARBA" id="ARBA00023157"/>
    </source>
</evidence>
<feature type="compositionally biased region" description="Polar residues" evidence="8">
    <location>
        <begin position="454"/>
        <end position="464"/>
    </location>
</feature>
<dbReference type="Pfam" id="PF00264">
    <property type="entry name" value="Tyrosinase"/>
    <property type="match status" value="1"/>
</dbReference>
<dbReference type="PANTHER" id="PTHR11474:SF76">
    <property type="entry name" value="SHKT DOMAIN-CONTAINING PROTEIN"/>
    <property type="match status" value="1"/>
</dbReference>
<evidence type="ECO:0000256" key="4">
    <source>
        <dbReference type="ARBA" id="ARBA00022784"/>
    </source>
</evidence>
<dbReference type="GO" id="GO:0004097">
    <property type="term" value="F:catechol oxidase activity"/>
    <property type="evidence" value="ECO:0007669"/>
    <property type="project" value="InterPro"/>
</dbReference>
<keyword evidence="3" id="KW-0479">Metal-binding</keyword>
<gene>
    <name evidence="11" type="ORF">MARPO_0117s0055</name>
    <name evidence="12" type="ORF">MARPO_0117s0058</name>
</gene>
<accession>A0A2R6WAX7</accession>
<dbReference type="OMA" id="YKFESAI"/>
<dbReference type="InterPro" id="IPR022739">
    <property type="entry name" value="Polyphenol_oxidase_cen"/>
</dbReference>
<dbReference type="SUPFAM" id="SSF48056">
    <property type="entry name" value="Di-copper centre-containing domain"/>
    <property type="match status" value="1"/>
</dbReference>
<dbReference type="InterPro" id="IPR002227">
    <property type="entry name" value="Tyrosinase_Cu-bd"/>
</dbReference>
<dbReference type="EMBL" id="KZ772789">
    <property type="protein sequence ID" value="PTQ31004.1"/>
    <property type="molecule type" value="Genomic_DNA"/>
</dbReference>
<dbReference type="PRINTS" id="PR00092">
    <property type="entry name" value="TYROSINASE"/>
</dbReference>
<feature type="domain" description="Tyrosinase copper-binding" evidence="9">
    <location>
        <begin position="175"/>
        <end position="192"/>
    </location>
</feature>
<dbReference type="PROSITE" id="PS00497">
    <property type="entry name" value="TYROSINASE_1"/>
    <property type="match status" value="1"/>
</dbReference>
<evidence type="ECO:0000256" key="2">
    <source>
        <dbReference type="ARBA" id="ARBA00009928"/>
    </source>
</evidence>
<evidence type="ECO:0000256" key="8">
    <source>
        <dbReference type="SAM" id="MobiDB-lite"/>
    </source>
</evidence>
<dbReference type="InterPro" id="IPR022740">
    <property type="entry name" value="Polyphenol_oxidase_C"/>
</dbReference>
<dbReference type="GO" id="GO:0046872">
    <property type="term" value="F:metal ion binding"/>
    <property type="evidence" value="ECO:0007669"/>
    <property type="project" value="UniProtKB-KW"/>
</dbReference>
<keyword evidence="7" id="KW-1015">Disulfide bond</keyword>
<evidence type="ECO:0000256" key="1">
    <source>
        <dbReference type="ARBA" id="ARBA00001973"/>
    </source>
</evidence>
<evidence type="ECO:0000256" key="5">
    <source>
        <dbReference type="ARBA" id="ARBA00023002"/>
    </source>
</evidence>
<organism evidence="11 13">
    <name type="scientific">Marchantia polymorpha</name>
    <name type="common">Common liverwort</name>
    <name type="synonym">Marchantia aquatica</name>
    <dbReference type="NCBI Taxonomy" id="3197"/>
    <lineage>
        <taxon>Eukaryota</taxon>
        <taxon>Viridiplantae</taxon>
        <taxon>Streptophyta</taxon>
        <taxon>Embryophyta</taxon>
        <taxon>Marchantiophyta</taxon>
        <taxon>Marchantiopsida</taxon>
        <taxon>Marchantiidae</taxon>
        <taxon>Marchantiales</taxon>
        <taxon>Marchantiaceae</taxon>
        <taxon>Marchantia</taxon>
    </lineage>
</organism>
<keyword evidence="13" id="KW-1185">Reference proteome</keyword>
<keyword evidence="4" id="KW-0883">Thioether bond</keyword>
<comment type="cofactor">
    <cofactor evidence="1">
        <name>Cu(2+)</name>
        <dbReference type="ChEBI" id="CHEBI:29036"/>
    </cofactor>
</comment>
<dbReference type="Proteomes" id="UP000244005">
    <property type="component" value="Unassembled WGS sequence"/>
</dbReference>
<dbReference type="InterPro" id="IPR008922">
    <property type="entry name" value="Di-copper_centre_dom_sf"/>
</dbReference>
<evidence type="ECO:0000256" key="3">
    <source>
        <dbReference type="ARBA" id="ARBA00022723"/>
    </source>
</evidence>
<dbReference type="Pfam" id="PF12142">
    <property type="entry name" value="PPO1_DWL"/>
    <property type="match status" value="1"/>
</dbReference>
<feature type="domain" description="Tyrosinase copper-binding" evidence="10">
    <location>
        <begin position="358"/>
        <end position="369"/>
    </location>
</feature>
<evidence type="ECO:0000259" key="10">
    <source>
        <dbReference type="PROSITE" id="PS00498"/>
    </source>
</evidence>
<keyword evidence="6" id="KW-0186">Copper</keyword>
<proteinExistence type="inferred from homology"/>
<feature type="region of interest" description="Disordered" evidence="8">
    <location>
        <begin position="448"/>
        <end position="468"/>
    </location>
</feature>
<dbReference type="PANTHER" id="PTHR11474">
    <property type="entry name" value="TYROSINASE FAMILY MEMBER"/>
    <property type="match status" value="1"/>
</dbReference>
<dbReference type="PROSITE" id="PS00498">
    <property type="entry name" value="TYROSINASE_2"/>
    <property type="match status" value="1"/>
</dbReference>
<evidence type="ECO:0000259" key="9">
    <source>
        <dbReference type="PROSITE" id="PS00497"/>
    </source>
</evidence>
<reference evidence="11" key="2">
    <citation type="submission" date="2017-12" db="EMBL/GenBank/DDBJ databases">
        <title>WGS assembly of Marchantia polymorpha.</title>
        <authorList>
            <person name="Bowman J.L."/>
            <person name="Kohchi T."/>
            <person name="Yamato K.T."/>
            <person name="Jenkins J."/>
            <person name="Shu S."/>
            <person name="Ishizaki K."/>
            <person name="Yamaoka S."/>
            <person name="Nishihama R."/>
            <person name="Nakamura Y."/>
            <person name="Berger F."/>
            <person name="Adam C."/>
            <person name="Aki S.S."/>
            <person name="Althoff F."/>
            <person name="Araki T."/>
            <person name="Arteaga-Vazquez M.A."/>
            <person name="Balasubrmanian S."/>
            <person name="Bauer D."/>
            <person name="Boehm C.R."/>
            <person name="Briginshaw L."/>
            <person name="Caballero-Perez J."/>
            <person name="Catarino B."/>
            <person name="Chen F."/>
            <person name="Chiyoda S."/>
            <person name="Chovatia M."/>
            <person name="Davies K.M."/>
            <person name="Delmans M."/>
            <person name="Demura T."/>
            <person name="Dierschke T."/>
            <person name="Dolan L."/>
            <person name="Dorantes-Acosta A.E."/>
            <person name="Eklund D.M."/>
            <person name="Florent S.N."/>
            <person name="Flores-Sandoval E."/>
            <person name="Fujiyama A."/>
            <person name="Fukuzawa H."/>
            <person name="Galik B."/>
            <person name="Grimanelli D."/>
            <person name="Grimwood J."/>
            <person name="Grossniklaus U."/>
            <person name="Hamada T."/>
            <person name="Haseloff J."/>
            <person name="Hetherington A.J."/>
            <person name="Higo A."/>
            <person name="Hirakawa Y."/>
            <person name="Hundley H.N."/>
            <person name="Ikeda Y."/>
            <person name="Inoue K."/>
            <person name="Inoue S."/>
            <person name="Ishida S."/>
            <person name="Jia Q."/>
            <person name="Kakita M."/>
            <person name="Kanazawa T."/>
            <person name="Kawai Y."/>
            <person name="Kawashima T."/>
            <person name="Kennedy M."/>
            <person name="Kinose K."/>
            <person name="Kinoshita T."/>
            <person name="Kohara Y."/>
            <person name="Koide E."/>
            <person name="Komatsu K."/>
            <person name="Kopischke S."/>
            <person name="Kubo M."/>
            <person name="Kyozuka J."/>
            <person name="Lagercrantz U."/>
            <person name="Lin S.S."/>
            <person name="Lindquist E."/>
            <person name="Lipzen A.M."/>
            <person name="Lu C."/>
            <person name="Luna E.D."/>
            <person name="Martienssen R.A."/>
            <person name="Minamino N."/>
            <person name="Mizutani M."/>
            <person name="Mizutani M."/>
            <person name="Mochizuki N."/>
            <person name="Monte I."/>
            <person name="Mosher R."/>
            <person name="Nagasaki H."/>
            <person name="Nakagami H."/>
            <person name="Naramoto S."/>
            <person name="Nishitani K."/>
            <person name="Ohtani M."/>
            <person name="Okamoto T."/>
            <person name="Okumura M."/>
            <person name="Phillips J."/>
            <person name="Pollak B."/>
            <person name="Reinders A."/>
            <person name="Roevekamp M."/>
            <person name="Sano R."/>
            <person name="Sawa S."/>
            <person name="Schmid M.W."/>
            <person name="Shirakawa M."/>
            <person name="Solano R."/>
            <person name="Spunde A."/>
            <person name="Suetsugu N."/>
            <person name="Sugano S."/>
            <person name="Sugiyama A."/>
            <person name="Sun R."/>
            <person name="Suzuki Y."/>
            <person name="Takenaka M."/>
            <person name="Takezawa D."/>
            <person name="Tomogane H."/>
            <person name="Tsuzuki M."/>
            <person name="Ueda T."/>
            <person name="Umeda M."/>
            <person name="Ward J.M."/>
            <person name="Watanabe Y."/>
            <person name="Yazaki K."/>
            <person name="Yokoyama R."/>
            <person name="Yoshitake Y."/>
            <person name="Yotsui I."/>
            <person name="Zachgo S."/>
            <person name="Schmutz J."/>
        </authorList>
    </citation>
    <scope>NUCLEOTIDE SEQUENCE [LARGE SCALE GENOMIC DNA]</scope>
    <source>
        <strain evidence="11">Tak-1</strain>
    </source>
</reference>
<evidence type="ECO:0000313" key="11">
    <source>
        <dbReference type="EMBL" id="PTQ31004.1"/>
    </source>
</evidence>